<evidence type="ECO:0008006" key="3">
    <source>
        <dbReference type="Google" id="ProtNLM"/>
    </source>
</evidence>
<accession>A0A1S8N647</accession>
<name>A0A1S8N647_CLOSA</name>
<organism evidence="1 2">
    <name type="scientific">Clostridium saccharobutylicum</name>
    <dbReference type="NCBI Taxonomy" id="169679"/>
    <lineage>
        <taxon>Bacteria</taxon>
        <taxon>Bacillati</taxon>
        <taxon>Bacillota</taxon>
        <taxon>Clostridia</taxon>
        <taxon>Eubacteriales</taxon>
        <taxon>Clostridiaceae</taxon>
        <taxon>Clostridium</taxon>
    </lineage>
</organism>
<dbReference type="STRING" id="169679.CSACC_06500"/>
<comment type="caution">
    <text evidence="1">The sequence shown here is derived from an EMBL/GenBank/DDBJ whole genome shotgun (WGS) entry which is preliminary data.</text>
</comment>
<protein>
    <recommendedName>
        <fullName evidence="3">Lipoprotein</fullName>
    </recommendedName>
</protein>
<evidence type="ECO:0000313" key="2">
    <source>
        <dbReference type="Proteomes" id="UP000191154"/>
    </source>
</evidence>
<dbReference type="RefSeq" id="WP_077865539.1">
    <property type="nucleotide sequence ID" value="NZ_LZYZ01000004.1"/>
</dbReference>
<gene>
    <name evidence="1" type="ORF">CLOSAC_22850</name>
</gene>
<dbReference type="AlphaFoldDB" id="A0A1S8N647"/>
<reference evidence="1 2" key="1">
    <citation type="submission" date="2016-05" db="EMBL/GenBank/DDBJ databases">
        <title>Microbial solvent formation.</title>
        <authorList>
            <person name="Poehlein A."/>
            <person name="Montoya Solano J.D."/>
            <person name="Flitsch S."/>
            <person name="Krabben P."/>
            <person name="Duerre P."/>
            <person name="Daniel R."/>
        </authorList>
    </citation>
    <scope>NUCLEOTIDE SEQUENCE [LARGE SCALE GENOMIC DNA]</scope>
    <source>
        <strain evidence="1 2">L1-8</strain>
    </source>
</reference>
<sequence length="232" mass="26258">MSKKIISITMSLLIATSLIGCGKTNDTSQDKSKTNTEDNINIDEKDKDLQGSWAKNYTLDQTKKLYNEKLAKIEGITKDFGLKYSKGEKIKEENGVSINDNSIYFDNEKPEKNKIESMYFGMKTYGEDLAYGDISLKLSLNFDGEGAIKNNNFDLGKTSFAKYIAAFTGQENRDYSQINKEIIQKLKNGDNDIKLDNTIDGLKEEILVTKECIIYNLSTKKYKFADADMSMK</sequence>
<dbReference type="Proteomes" id="UP000191154">
    <property type="component" value="Unassembled WGS sequence"/>
</dbReference>
<dbReference type="PROSITE" id="PS51257">
    <property type="entry name" value="PROKAR_LIPOPROTEIN"/>
    <property type="match status" value="1"/>
</dbReference>
<proteinExistence type="predicted"/>
<dbReference type="EMBL" id="LZYZ01000004">
    <property type="protein sequence ID" value="OOM11858.1"/>
    <property type="molecule type" value="Genomic_DNA"/>
</dbReference>
<evidence type="ECO:0000313" key="1">
    <source>
        <dbReference type="EMBL" id="OOM11858.1"/>
    </source>
</evidence>